<protein>
    <recommendedName>
        <fullName evidence="3">Heterokaryon incompatibility domain-containing protein</fullName>
    </recommendedName>
</protein>
<proteinExistence type="predicted"/>
<dbReference type="AlphaFoldDB" id="A0A9P4ID80"/>
<gene>
    <name evidence="1" type="ORF">NA57DRAFT_57727</name>
</gene>
<comment type="caution">
    <text evidence="1">The sequence shown here is derived from an EMBL/GenBank/DDBJ whole genome shotgun (WGS) entry which is preliminary data.</text>
</comment>
<evidence type="ECO:0000313" key="2">
    <source>
        <dbReference type="Proteomes" id="UP000799772"/>
    </source>
</evidence>
<reference evidence="1" key="1">
    <citation type="journal article" date="2020" name="Stud. Mycol.">
        <title>101 Dothideomycetes genomes: a test case for predicting lifestyles and emergence of pathogens.</title>
        <authorList>
            <person name="Haridas S."/>
            <person name="Albert R."/>
            <person name="Binder M."/>
            <person name="Bloem J."/>
            <person name="Labutti K."/>
            <person name="Salamov A."/>
            <person name="Andreopoulos B."/>
            <person name="Baker S."/>
            <person name="Barry K."/>
            <person name="Bills G."/>
            <person name="Bluhm B."/>
            <person name="Cannon C."/>
            <person name="Castanera R."/>
            <person name="Culley D."/>
            <person name="Daum C."/>
            <person name="Ezra D."/>
            <person name="Gonzalez J."/>
            <person name="Henrissat B."/>
            <person name="Kuo A."/>
            <person name="Liang C."/>
            <person name="Lipzen A."/>
            <person name="Lutzoni F."/>
            <person name="Magnuson J."/>
            <person name="Mondo S."/>
            <person name="Nolan M."/>
            <person name="Ohm R."/>
            <person name="Pangilinan J."/>
            <person name="Park H.-J."/>
            <person name="Ramirez L."/>
            <person name="Alfaro M."/>
            <person name="Sun H."/>
            <person name="Tritt A."/>
            <person name="Yoshinaga Y."/>
            <person name="Zwiers L.-H."/>
            <person name="Turgeon B."/>
            <person name="Goodwin S."/>
            <person name="Spatafora J."/>
            <person name="Crous P."/>
            <person name="Grigoriev I."/>
        </authorList>
    </citation>
    <scope>NUCLEOTIDE SEQUENCE</scope>
    <source>
        <strain evidence="1">CBS 133067</strain>
    </source>
</reference>
<keyword evidence="2" id="KW-1185">Reference proteome</keyword>
<dbReference type="EMBL" id="ML978128">
    <property type="protein sequence ID" value="KAF2097125.1"/>
    <property type="molecule type" value="Genomic_DNA"/>
</dbReference>
<accession>A0A9P4ID80</accession>
<dbReference type="OrthoDB" id="3690848at2759"/>
<name>A0A9P4ID80_9PEZI</name>
<organism evidence="1 2">
    <name type="scientific">Rhizodiscina lignyota</name>
    <dbReference type="NCBI Taxonomy" id="1504668"/>
    <lineage>
        <taxon>Eukaryota</taxon>
        <taxon>Fungi</taxon>
        <taxon>Dikarya</taxon>
        <taxon>Ascomycota</taxon>
        <taxon>Pezizomycotina</taxon>
        <taxon>Dothideomycetes</taxon>
        <taxon>Pleosporomycetidae</taxon>
        <taxon>Aulographales</taxon>
        <taxon>Rhizodiscinaceae</taxon>
        <taxon>Rhizodiscina</taxon>
    </lineage>
</organism>
<dbReference type="Proteomes" id="UP000799772">
    <property type="component" value="Unassembled WGS sequence"/>
</dbReference>
<evidence type="ECO:0008006" key="3">
    <source>
        <dbReference type="Google" id="ProtNLM"/>
    </source>
</evidence>
<sequence length="444" mass="50848">MPLVNSEWRAVVVDEVDENELYLGADGRYQTLHDLPTTTLRAVLSCGFKANILFAWECPLATELLPNDDPRVAILSWRWDGKALSLNPASGSRNILRALTYAKMSGIRFLFVDIVSIDQTADKARLLEQVIAFSEMFKTVRVICAYEQSAGDTLDTLHRPWIKKEMRDMTFNPTVVTYLSRDVQEPSWQDVDMYQRALGHHTGSDFIRFEYEFSSNTGLDFTDTILRVLFGLLSMVSVNDFEYIIPGLASILSAADGQLIREDYLMTAAILSQSVSERPSEGGREIWYYSAFEGIQFQRCSFFPRRTWSDKYHHHKFIGCDVHFDGFKVARLQSRDPEPFSTCYLKADEDAMNTISSRLRRSTNDSSCRQLSSCLSSSMSTVRNGILHEPILQGDKGEDGQARALDHTVNRYDYRPDLRWILRYDEFLWQHLGRGARATESGYY</sequence>
<evidence type="ECO:0000313" key="1">
    <source>
        <dbReference type="EMBL" id="KAF2097125.1"/>
    </source>
</evidence>